<evidence type="ECO:0000256" key="4">
    <source>
        <dbReference type="ARBA" id="ARBA00013208"/>
    </source>
</evidence>
<evidence type="ECO:0000256" key="1">
    <source>
        <dbReference type="ARBA" id="ARBA00000677"/>
    </source>
</evidence>
<feature type="active site" evidence="6">
    <location>
        <position position="85"/>
    </location>
</feature>
<comment type="catalytic activity">
    <reaction evidence="1 7">
        <text>Cleavage of hydrophobic, N-terminal signal or leader sequences from secreted and periplasmic proteins.</text>
        <dbReference type="EC" id="3.4.21.89"/>
    </reaction>
</comment>
<evidence type="ECO:0000256" key="3">
    <source>
        <dbReference type="ARBA" id="ARBA00009370"/>
    </source>
</evidence>
<keyword evidence="7" id="KW-0472">Membrane</keyword>
<dbReference type="SUPFAM" id="SSF51306">
    <property type="entry name" value="LexA/Signal peptidase"/>
    <property type="match status" value="1"/>
</dbReference>
<keyword evidence="7" id="KW-1133">Transmembrane helix</keyword>
<comment type="caution">
    <text evidence="10">The sequence shown here is derived from an EMBL/GenBank/DDBJ whole genome shotgun (WGS) entry which is preliminary data.</text>
</comment>
<dbReference type="InterPro" id="IPR036286">
    <property type="entry name" value="LexA/Signal_pep-like_sf"/>
</dbReference>
<dbReference type="PANTHER" id="PTHR43390">
    <property type="entry name" value="SIGNAL PEPTIDASE I"/>
    <property type="match status" value="1"/>
</dbReference>
<dbReference type="EC" id="3.4.21.89" evidence="4 7"/>
<evidence type="ECO:0000256" key="2">
    <source>
        <dbReference type="ARBA" id="ARBA00004401"/>
    </source>
</evidence>
<evidence type="ECO:0000256" key="7">
    <source>
        <dbReference type="RuleBase" id="RU362042"/>
    </source>
</evidence>
<dbReference type="InterPro" id="IPR019757">
    <property type="entry name" value="Pept_S26A_signal_pept_1_Lys-AS"/>
</dbReference>
<accession>A0A2W1L1Q4</accession>
<evidence type="ECO:0000259" key="9">
    <source>
        <dbReference type="Pfam" id="PF10502"/>
    </source>
</evidence>
<dbReference type="PROSITE" id="PS00761">
    <property type="entry name" value="SPASE_I_3"/>
    <property type="match status" value="1"/>
</dbReference>
<dbReference type="GO" id="GO:0009003">
    <property type="term" value="F:signal peptidase activity"/>
    <property type="evidence" value="ECO:0007669"/>
    <property type="project" value="UniProtKB-EC"/>
</dbReference>
<keyword evidence="11" id="KW-1185">Reference proteome</keyword>
<feature type="domain" description="Peptidase S26" evidence="9">
    <location>
        <begin position="54"/>
        <end position="224"/>
    </location>
</feature>
<evidence type="ECO:0000256" key="8">
    <source>
        <dbReference type="SAM" id="MobiDB-lite"/>
    </source>
</evidence>
<reference evidence="10 11" key="1">
    <citation type="submission" date="2018-06" db="EMBL/GenBank/DDBJ databases">
        <title>Paenibacillus imtechensis sp. nov.</title>
        <authorList>
            <person name="Pinnaka A.K."/>
            <person name="Singh H."/>
            <person name="Kaur M."/>
        </authorList>
    </citation>
    <scope>NUCLEOTIDE SEQUENCE [LARGE SCALE GENOMIC DNA]</scope>
    <source>
        <strain evidence="10 11">SMB1</strain>
    </source>
</reference>
<protein>
    <recommendedName>
        <fullName evidence="4 7">Signal peptidase I</fullName>
        <ecNumber evidence="4 7">3.4.21.89</ecNumber>
    </recommendedName>
</protein>
<dbReference type="PROSITE" id="PS00760">
    <property type="entry name" value="SPASE_I_2"/>
    <property type="match status" value="1"/>
</dbReference>
<proteinExistence type="inferred from homology"/>
<dbReference type="Proteomes" id="UP000249522">
    <property type="component" value="Unassembled WGS sequence"/>
</dbReference>
<comment type="similarity">
    <text evidence="3 7">Belongs to the peptidase S26 family.</text>
</comment>
<name>A0A2W1L1Q4_9BACL</name>
<gene>
    <name evidence="10" type="primary">lepB</name>
    <name evidence="10" type="ORF">DNH61_21930</name>
</gene>
<feature type="compositionally biased region" description="Basic and acidic residues" evidence="8">
    <location>
        <begin position="1"/>
        <end position="11"/>
    </location>
</feature>
<evidence type="ECO:0000256" key="6">
    <source>
        <dbReference type="PIRSR" id="PIRSR600223-1"/>
    </source>
</evidence>
<dbReference type="NCBIfam" id="TIGR02227">
    <property type="entry name" value="sigpep_I_bact"/>
    <property type="match status" value="1"/>
</dbReference>
<dbReference type="PRINTS" id="PR00727">
    <property type="entry name" value="LEADERPTASE"/>
</dbReference>
<dbReference type="RefSeq" id="WP_111148975.1">
    <property type="nucleotide sequence ID" value="NZ_QKRB01000057.1"/>
</dbReference>
<feature type="transmembrane region" description="Helical" evidence="7">
    <location>
        <begin position="57"/>
        <end position="81"/>
    </location>
</feature>
<dbReference type="InterPro" id="IPR019758">
    <property type="entry name" value="Pept_S26A_signal_pept_1_CS"/>
</dbReference>
<dbReference type="GO" id="GO:0004252">
    <property type="term" value="F:serine-type endopeptidase activity"/>
    <property type="evidence" value="ECO:0007669"/>
    <property type="project" value="InterPro"/>
</dbReference>
<dbReference type="GO" id="GO:0005886">
    <property type="term" value="C:plasma membrane"/>
    <property type="evidence" value="ECO:0007669"/>
    <property type="project" value="UniProtKB-SubCell"/>
</dbReference>
<dbReference type="InterPro" id="IPR019533">
    <property type="entry name" value="Peptidase_S26"/>
</dbReference>
<feature type="active site" evidence="6">
    <location>
        <position position="127"/>
    </location>
</feature>
<dbReference type="CDD" id="cd06530">
    <property type="entry name" value="S26_SPase_I"/>
    <property type="match status" value="1"/>
</dbReference>
<dbReference type="AlphaFoldDB" id="A0A2W1L1Q4"/>
<evidence type="ECO:0000313" key="11">
    <source>
        <dbReference type="Proteomes" id="UP000249522"/>
    </source>
</evidence>
<evidence type="ECO:0000313" key="10">
    <source>
        <dbReference type="EMBL" id="PZD93306.1"/>
    </source>
</evidence>
<keyword evidence="7" id="KW-0812">Transmembrane</keyword>
<dbReference type="EMBL" id="QKRB01000057">
    <property type="protein sequence ID" value="PZD93306.1"/>
    <property type="molecule type" value="Genomic_DNA"/>
</dbReference>
<sequence>MDESQKHRSGDPAEGSDTEQAAVPSSPDTGREPGQTVEASGQAPRGGSRLYREMIEWLKALAIAALLVFVIRWLLFAPFIVDGQSMEPNFESGERLIVNKIIYDIRAPQRGEVVVFYVPDEQRDFIKRIIGLPGDKVKLEGDTLYINGVEMDEPYLKEAIAEANSRGELYNTREGFPNPFITEDTVPEGKVLVFGDNRSNSKDSRMIGYVDYDSIVGRADFIFWPLDKLSLVGHTAPVKAEEFANNAGEPAENPQS</sequence>
<dbReference type="GO" id="GO:0006465">
    <property type="term" value="P:signal peptide processing"/>
    <property type="evidence" value="ECO:0007669"/>
    <property type="project" value="InterPro"/>
</dbReference>
<comment type="subcellular location">
    <subcellularLocation>
        <location evidence="2">Cell membrane</location>
        <topology evidence="2">Single-pass type II membrane protein</topology>
    </subcellularLocation>
    <subcellularLocation>
        <location evidence="7">Membrane</location>
        <topology evidence="7">Single-pass type II membrane protein</topology>
    </subcellularLocation>
</comment>
<dbReference type="Pfam" id="PF10502">
    <property type="entry name" value="Peptidase_S26"/>
    <property type="match status" value="1"/>
</dbReference>
<dbReference type="PANTHER" id="PTHR43390:SF1">
    <property type="entry name" value="CHLOROPLAST PROCESSING PEPTIDASE"/>
    <property type="match status" value="1"/>
</dbReference>
<dbReference type="Gene3D" id="2.10.109.10">
    <property type="entry name" value="Umud Fragment, subunit A"/>
    <property type="match status" value="1"/>
</dbReference>
<keyword evidence="7" id="KW-0645">Protease</keyword>
<feature type="region of interest" description="Disordered" evidence="8">
    <location>
        <begin position="1"/>
        <end position="45"/>
    </location>
</feature>
<organism evidence="10 11">
    <name type="scientific">Paenibacillus sambharensis</name>
    <dbReference type="NCBI Taxonomy" id="1803190"/>
    <lineage>
        <taxon>Bacteria</taxon>
        <taxon>Bacillati</taxon>
        <taxon>Bacillota</taxon>
        <taxon>Bacilli</taxon>
        <taxon>Bacillales</taxon>
        <taxon>Paenibacillaceae</taxon>
        <taxon>Paenibacillus</taxon>
    </lineage>
</organism>
<evidence type="ECO:0000256" key="5">
    <source>
        <dbReference type="ARBA" id="ARBA00022801"/>
    </source>
</evidence>
<dbReference type="InterPro" id="IPR000223">
    <property type="entry name" value="Pept_S26A_signal_pept_1"/>
</dbReference>
<keyword evidence="5 7" id="KW-0378">Hydrolase</keyword>
<dbReference type="OrthoDB" id="9802919at2"/>